<feature type="transmembrane region" description="Helical" evidence="7">
    <location>
        <begin position="252"/>
        <end position="277"/>
    </location>
</feature>
<evidence type="ECO:0000256" key="1">
    <source>
        <dbReference type="ARBA" id="ARBA00004141"/>
    </source>
</evidence>
<comment type="caution">
    <text evidence="9">The sequence shown here is derived from an EMBL/GenBank/DDBJ whole genome shotgun (WGS) entry which is preliminary data.</text>
</comment>
<evidence type="ECO:0000313" key="10">
    <source>
        <dbReference type="Proteomes" id="UP000275408"/>
    </source>
</evidence>
<keyword evidence="10" id="KW-1185">Reference proteome</keyword>
<dbReference type="Gene3D" id="1.20.1250.20">
    <property type="entry name" value="MFS general substrate transporter like domains"/>
    <property type="match status" value="3"/>
</dbReference>
<protein>
    <recommendedName>
        <fullName evidence="8">Major facilitator superfamily associated domain-containing protein</fullName>
    </recommendedName>
</protein>
<evidence type="ECO:0000259" key="8">
    <source>
        <dbReference type="Pfam" id="PF12832"/>
    </source>
</evidence>
<feature type="transmembrane region" description="Helical" evidence="7">
    <location>
        <begin position="62"/>
        <end position="80"/>
    </location>
</feature>
<keyword evidence="3 7" id="KW-0812">Transmembrane</keyword>
<feature type="transmembrane region" description="Helical" evidence="7">
    <location>
        <begin position="220"/>
        <end position="240"/>
    </location>
</feature>
<keyword evidence="4 7" id="KW-1133">Transmembrane helix</keyword>
<comment type="similarity">
    <text evidence="2">Belongs to the major facilitator superfamily. MFSD6 family.</text>
</comment>
<feature type="transmembrane region" description="Helical" evidence="7">
    <location>
        <begin position="178"/>
        <end position="200"/>
    </location>
</feature>
<dbReference type="PANTHER" id="PTHR16172:SF2">
    <property type="entry name" value="MAJOR FACILITATOR SUPERFAMILY DOMAIN-CONTAINING PROTEIN 6"/>
    <property type="match status" value="1"/>
</dbReference>
<evidence type="ECO:0000256" key="2">
    <source>
        <dbReference type="ARBA" id="ARBA00005241"/>
    </source>
</evidence>
<gene>
    <name evidence="9" type="ORF">pdam_00023192</name>
</gene>
<dbReference type="OMA" id="YASKWIL"/>
<organism evidence="9 10">
    <name type="scientific">Pocillopora damicornis</name>
    <name type="common">Cauliflower coral</name>
    <name type="synonym">Millepora damicornis</name>
    <dbReference type="NCBI Taxonomy" id="46731"/>
    <lineage>
        <taxon>Eukaryota</taxon>
        <taxon>Metazoa</taxon>
        <taxon>Cnidaria</taxon>
        <taxon>Anthozoa</taxon>
        <taxon>Hexacorallia</taxon>
        <taxon>Scleractinia</taxon>
        <taxon>Astrocoeniina</taxon>
        <taxon>Pocilloporidae</taxon>
        <taxon>Pocillopora</taxon>
    </lineage>
</organism>
<evidence type="ECO:0000256" key="4">
    <source>
        <dbReference type="ARBA" id="ARBA00022989"/>
    </source>
</evidence>
<feature type="compositionally biased region" description="Polar residues" evidence="6">
    <location>
        <begin position="11"/>
        <end position="21"/>
    </location>
</feature>
<feature type="region of interest" description="Disordered" evidence="6">
    <location>
        <begin position="1"/>
        <end position="21"/>
    </location>
</feature>
<dbReference type="PANTHER" id="PTHR16172">
    <property type="entry name" value="MAJOR FACILITATOR SUPERFAMILY DOMAIN-CONTAINING PROTEIN 6-LIKE"/>
    <property type="match status" value="1"/>
</dbReference>
<name>A0A3M6TN05_POCDA</name>
<dbReference type="OrthoDB" id="5977485at2759"/>
<accession>A0A3M6TN05</accession>
<feature type="transmembrane region" description="Helical" evidence="7">
    <location>
        <begin position="32"/>
        <end position="50"/>
    </location>
</feature>
<dbReference type="SUPFAM" id="SSF103473">
    <property type="entry name" value="MFS general substrate transporter"/>
    <property type="match status" value="1"/>
</dbReference>
<evidence type="ECO:0000256" key="3">
    <source>
        <dbReference type="ARBA" id="ARBA00022692"/>
    </source>
</evidence>
<feature type="transmembrane region" description="Helical" evidence="7">
    <location>
        <begin position="397"/>
        <end position="417"/>
    </location>
</feature>
<dbReference type="Proteomes" id="UP000275408">
    <property type="component" value="Unassembled WGS sequence"/>
</dbReference>
<dbReference type="Pfam" id="PF12832">
    <property type="entry name" value="MFS_1_like"/>
    <property type="match status" value="1"/>
</dbReference>
<sequence>MESKGKGEQASLVSSPNSKSTLCHPSKLAFKAYFLFFYAAVGSSFPYLMLFFKQLGMSAAKAGILSGVKLFSEFIGGPFWGTVADKFRIRKIILFASLVSFSSGILLFMPFPPRNQECIETRANGTVIKTPLSFTTGEIRYDKSHEDEEQSVEDGGFLNHTGHSNFTRRIDETEISQIFTTFLVITISSQIVGSVVFNMPDALVAGFLQEGISTFGYYRVWGEVGVAIGSFVVGGVINFYQSEVCGEIVKNYFVLFYFFSGFISLAMFTLIFLKATYPDEDTNDSNLWLLVKELMRFHNAMFVVVACFLGILVGLNEFFGLWYLDDLGAEPYMLGLASGLRYTVATCGYTLSRIVIDKFGHTCTIAVCLLLYIVDYMSMSFVRNPWLGVALFSAQGFLYGTSWSACVVFGGTVSLRVGFYSATQGVLGGVYWGLGVGTGVLLSGVLINWLGVAKTYFVYSVVTFIVLVPFSLANFWNRSKDERGNSDQEYNLLAKETEENH</sequence>
<evidence type="ECO:0000256" key="7">
    <source>
        <dbReference type="SAM" id="Phobius"/>
    </source>
</evidence>
<feature type="transmembrane region" description="Helical" evidence="7">
    <location>
        <begin position="359"/>
        <end position="377"/>
    </location>
</feature>
<evidence type="ECO:0000256" key="5">
    <source>
        <dbReference type="ARBA" id="ARBA00023136"/>
    </source>
</evidence>
<feature type="transmembrane region" description="Helical" evidence="7">
    <location>
        <begin position="297"/>
        <end position="324"/>
    </location>
</feature>
<reference evidence="9 10" key="1">
    <citation type="journal article" date="2018" name="Sci. Rep.">
        <title>Comparative analysis of the Pocillopora damicornis genome highlights role of immune system in coral evolution.</title>
        <authorList>
            <person name="Cunning R."/>
            <person name="Bay R.A."/>
            <person name="Gillette P."/>
            <person name="Baker A.C."/>
            <person name="Traylor-Knowles N."/>
        </authorList>
    </citation>
    <scope>NUCLEOTIDE SEQUENCE [LARGE SCALE GENOMIC DNA]</scope>
    <source>
        <strain evidence="9">RSMAS</strain>
        <tissue evidence="9">Whole animal</tissue>
    </source>
</reference>
<evidence type="ECO:0000313" key="9">
    <source>
        <dbReference type="EMBL" id="RMX42767.1"/>
    </source>
</evidence>
<dbReference type="EMBL" id="RCHS01003295">
    <property type="protein sequence ID" value="RMX42767.1"/>
    <property type="molecule type" value="Genomic_DNA"/>
</dbReference>
<dbReference type="GO" id="GO:0016020">
    <property type="term" value="C:membrane"/>
    <property type="evidence" value="ECO:0007669"/>
    <property type="project" value="UniProtKB-SubCell"/>
</dbReference>
<comment type="subcellular location">
    <subcellularLocation>
        <location evidence="1">Membrane</location>
        <topology evidence="1">Multi-pass membrane protein</topology>
    </subcellularLocation>
</comment>
<proteinExistence type="inferred from homology"/>
<dbReference type="AlphaFoldDB" id="A0A3M6TN05"/>
<keyword evidence="5 7" id="KW-0472">Membrane</keyword>
<dbReference type="InterPro" id="IPR051717">
    <property type="entry name" value="MFS_MFSD6"/>
</dbReference>
<evidence type="ECO:0000256" key="6">
    <source>
        <dbReference type="SAM" id="MobiDB-lite"/>
    </source>
</evidence>
<feature type="transmembrane region" description="Helical" evidence="7">
    <location>
        <begin position="429"/>
        <end position="450"/>
    </location>
</feature>
<dbReference type="InterPro" id="IPR024989">
    <property type="entry name" value="MFS_assoc_dom"/>
</dbReference>
<feature type="transmembrane region" description="Helical" evidence="7">
    <location>
        <begin position="456"/>
        <end position="476"/>
    </location>
</feature>
<dbReference type="InterPro" id="IPR036259">
    <property type="entry name" value="MFS_trans_sf"/>
</dbReference>
<feature type="domain" description="Major facilitator superfamily associated" evidence="8">
    <location>
        <begin position="30"/>
        <end position="456"/>
    </location>
</feature>